<dbReference type="Gene3D" id="3.40.50.140">
    <property type="match status" value="1"/>
</dbReference>
<dbReference type="InterPro" id="IPR013825">
    <property type="entry name" value="Topo_IA_cen_sub2"/>
</dbReference>
<comment type="similarity">
    <text evidence="2">Belongs to the type IA topoisomerase family.</text>
</comment>
<dbReference type="InterPro" id="IPR025589">
    <property type="entry name" value="Toprim_C_rpt"/>
</dbReference>
<dbReference type="SMART" id="SM00493">
    <property type="entry name" value="TOPRIM"/>
    <property type="match status" value="1"/>
</dbReference>
<dbReference type="InterPro" id="IPR034144">
    <property type="entry name" value="TOPRIM_TopoIII"/>
</dbReference>
<evidence type="ECO:0000259" key="13">
    <source>
        <dbReference type="PROSITE" id="PS50880"/>
    </source>
</evidence>
<dbReference type="SUPFAM" id="SSF56712">
    <property type="entry name" value="Prokaryotic type I DNA topoisomerase"/>
    <property type="match status" value="1"/>
</dbReference>
<comment type="catalytic activity">
    <reaction evidence="1">
        <text>ATP-independent breakage of single-stranded DNA, followed by passage and rejoining.</text>
        <dbReference type="EC" id="5.6.2.1"/>
    </reaction>
</comment>
<evidence type="ECO:0000256" key="12">
    <source>
        <dbReference type="ARBA" id="ARBA00032877"/>
    </source>
</evidence>
<dbReference type="Gene3D" id="1.10.290.10">
    <property type="entry name" value="Topoisomerase I, domain 4"/>
    <property type="match status" value="1"/>
</dbReference>
<dbReference type="EC" id="5.6.2.1" evidence="3"/>
<dbReference type="NCBIfam" id="NF005829">
    <property type="entry name" value="PRK07726.1"/>
    <property type="match status" value="1"/>
</dbReference>
<protein>
    <recommendedName>
        <fullName evidence="3">DNA topoisomerase</fullName>
        <ecNumber evidence="3">5.6.2.1</ecNumber>
    </recommendedName>
    <alternativeName>
        <fullName evidence="12">Omega-protein</fullName>
    </alternativeName>
    <alternativeName>
        <fullName evidence="11">Relaxing enzyme</fullName>
    </alternativeName>
    <alternativeName>
        <fullName evidence="9">Swivelase</fullName>
    </alternativeName>
    <alternativeName>
        <fullName evidence="10">Untwisting enzyme</fullName>
    </alternativeName>
</protein>
<dbReference type="Gene3D" id="2.70.20.10">
    <property type="entry name" value="Topoisomerase I, domain 3"/>
    <property type="match status" value="1"/>
</dbReference>
<dbReference type="CDD" id="cd00186">
    <property type="entry name" value="TOP1Ac"/>
    <property type="match status" value="1"/>
</dbReference>
<evidence type="ECO:0000259" key="14">
    <source>
        <dbReference type="PROSITE" id="PS52039"/>
    </source>
</evidence>
<dbReference type="PANTHER" id="PTHR11390:SF21">
    <property type="entry name" value="DNA TOPOISOMERASE 3-ALPHA"/>
    <property type="match status" value="1"/>
</dbReference>
<keyword evidence="6" id="KW-0799">Topoisomerase</keyword>
<dbReference type="Gene3D" id="1.10.460.10">
    <property type="entry name" value="Topoisomerase I, domain 2"/>
    <property type="match status" value="1"/>
</dbReference>
<dbReference type="PANTHER" id="PTHR11390">
    <property type="entry name" value="PROKARYOTIC DNA TOPOISOMERASE"/>
    <property type="match status" value="1"/>
</dbReference>
<gene>
    <name evidence="15" type="primary">topB</name>
    <name evidence="15" type="ORF">ACFSCZ_00590</name>
</gene>
<dbReference type="InterPro" id="IPR005738">
    <property type="entry name" value="TopoIII"/>
</dbReference>
<comment type="caution">
    <text evidence="15">The sequence shown here is derived from an EMBL/GenBank/DDBJ whole genome shotgun (WGS) entry which is preliminary data.</text>
</comment>
<dbReference type="Pfam" id="PF13342">
    <property type="entry name" value="Toprim_Crpt"/>
    <property type="match status" value="1"/>
</dbReference>
<dbReference type="InterPro" id="IPR013497">
    <property type="entry name" value="Topo_IA_cen"/>
</dbReference>
<dbReference type="Pfam" id="PF01131">
    <property type="entry name" value="Topoisom_bac"/>
    <property type="match status" value="1"/>
</dbReference>
<evidence type="ECO:0000256" key="7">
    <source>
        <dbReference type="ARBA" id="ARBA00023125"/>
    </source>
</evidence>
<dbReference type="InterPro" id="IPR000380">
    <property type="entry name" value="Topo_IA"/>
</dbReference>
<keyword evidence="8 15" id="KW-0413">Isomerase</keyword>
<dbReference type="RefSeq" id="WP_380771505.1">
    <property type="nucleotide sequence ID" value="NZ_JBHUEO010000002.1"/>
</dbReference>
<evidence type="ECO:0000256" key="1">
    <source>
        <dbReference type="ARBA" id="ARBA00000213"/>
    </source>
</evidence>
<evidence type="ECO:0000256" key="6">
    <source>
        <dbReference type="ARBA" id="ARBA00023029"/>
    </source>
</evidence>
<dbReference type="PROSITE" id="PS00396">
    <property type="entry name" value="TOPO_IA_1"/>
    <property type="match status" value="1"/>
</dbReference>
<keyword evidence="16" id="KW-1185">Reference proteome</keyword>
<dbReference type="Pfam" id="PF01751">
    <property type="entry name" value="Toprim"/>
    <property type="match status" value="1"/>
</dbReference>
<evidence type="ECO:0000256" key="2">
    <source>
        <dbReference type="ARBA" id="ARBA00009446"/>
    </source>
</evidence>
<evidence type="ECO:0000256" key="9">
    <source>
        <dbReference type="ARBA" id="ARBA00030003"/>
    </source>
</evidence>
<dbReference type="InterPro" id="IPR023406">
    <property type="entry name" value="Topo_IA_AS"/>
</dbReference>
<dbReference type="InterPro" id="IPR023405">
    <property type="entry name" value="Topo_IA_core_domain"/>
</dbReference>
<dbReference type="EMBL" id="JBHUEO010000002">
    <property type="protein sequence ID" value="MFD1705246.1"/>
    <property type="molecule type" value="Genomic_DNA"/>
</dbReference>
<dbReference type="InterPro" id="IPR003601">
    <property type="entry name" value="Topo_IA_2"/>
</dbReference>
<evidence type="ECO:0000256" key="5">
    <source>
        <dbReference type="ARBA" id="ARBA00022842"/>
    </source>
</evidence>
<evidence type="ECO:0000256" key="11">
    <source>
        <dbReference type="ARBA" id="ARBA00032235"/>
    </source>
</evidence>
<feature type="domain" description="Topo IA-type catalytic" evidence="14">
    <location>
        <begin position="160"/>
        <end position="597"/>
    </location>
</feature>
<evidence type="ECO:0000256" key="3">
    <source>
        <dbReference type="ARBA" id="ARBA00012891"/>
    </source>
</evidence>
<evidence type="ECO:0000256" key="4">
    <source>
        <dbReference type="ARBA" id="ARBA00022723"/>
    </source>
</evidence>
<reference evidence="16" key="1">
    <citation type="journal article" date="2019" name="Int. J. Syst. Evol. Microbiol.">
        <title>The Global Catalogue of Microorganisms (GCM) 10K type strain sequencing project: providing services to taxonomists for standard genome sequencing and annotation.</title>
        <authorList>
            <consortium name="The Broad Institute Genomics Platform"/>
            <consortium name="The Broad Institute Genome Sequencing Center for Infectious Disease"/>
            <person name="Wu L."/>
            <person name="Ma J."/>
        </authorList>
    </citation>
    <scope>NUCLEOTIDE SEQUENCE [LARGE SCALE GENOMIC DNA]</scope>
    <source>
        <strain evidence="16">CGMCC 1.12295</strain>
    </source>
</reference>
<dbReference type="CDD" id="cd03362">
    <property type="entry name" value="TOPRIM_TopoIA_TopoIII"/>
    <property type="match status" value="1"/>
</dbReference>
<dbReference type="InterPro" id="IPR013826">
    <property type="entry name" value="Topo_IA_cen_sub3"/>
</dbReference>
<dbReference type="NCBIfam" id="TIGR01056">
    <property type="entry name" value="topB"/>
    <property type="match status" value="1"/>
</dbReference>
<dbReference type="PROSITE" id="PS50880">
    <property type="entry name" value="TOPRIM"/>
    <property type="match status" value="1"/>
</dbReference>
<evidence type="ECO:0000313" key="15">
    <source>
        <dbReference type="EMBL" id="MFD1705246.1"/>
    </source>
</evidence>
<dbReference type="InterPro" id="IPR003602">
    <property type="entry name" value="Topo_IA_DNA-bd_dom"/>
</dbReference>
<evidence type="ECO:0000256" key="10">
    <source>
        <dbReference type="ARBA" id="ARBA00031985"/>
    </source>
</evidence>
<dbReference type="Proteomes" id="UP001597301">
    <property type="component" value="Unassembled WGS sequence"/>
</dbReference>
<dbReference type="PROSITE" id="PS52039">
    <property type="entry name" value="TOPO_IA_2"/>
    <property type="match status" value="1"/>
</dbReference>
<dbReference type="InterPro" id="IPR013824">
    <property type="entry name" value="Topo_IA_cen_sub1"/>
</dbReference>
<dbReference type="InterPro" id="IPR006171">
    <property type="entry name" value="TOPRIM_dom"/>
</dbReference>
<dbReference type="GO" id="GO:0003917">
    <property type="term" value="F:DNA topoisomerase type I (single strand cut, ATP-independent) activity"/>
    <property type="evidence" value="ECO:0007669"/>
    <property type="project" value="UniProtKB-EC"/>
</dbReference>
<organism evidence="15 16">
    <name type="scientific">Siminovitchia sediminis</name>
    <dbReference type="NCBI Taxonomy" id="1274353"/>
    <lineage>
        <taxon>Bacteria</taxon>
        <taxon>Bacillati</taxon>
        <taxon>Bacillota</taxon>
        <taxon>Bacilli</taxon>
        <taxon>Bacillales</taxon>
        <taxon>Bacillaceae</taxon>
        <taxon>Siminovitchia</taxon>
    </lineage>
</organism>
<dbReference type="SMART" id="SM00437">
    <property type="entry name" value="TOP1Ac"/>
    <property type="match status" value="1"/>
</dbReference>
<feature type="domain" description="Toprim" evidence="13">
    <location>
        <begin position="3"/>
        <end position="144"/>
    </location>
</feature>
<name>A0ABW4KDP4_9BACI</name>
<proteinExistence type="inferred from homology"/>
<evidence type="ECO:0000256" key="8">
    <source>
        <dbReference type="ARBA" id="ARBA00023235"/>
    </source>
</evidence>
<dbReference type="SMART" id="SM00436">
    <property type="entry name" value="TOP1Bc"/>
    <property type="match status" value="1"/>
</dbReference>
<dbReference type="PRINTS" id="PR00417">
    <property type="entry name" value="PRTPISMRASEI"/>
</dbReference>
<accession>A0ABW4KDP4</accession>
<keyword evidence="7" id="KW-0238">DNA-binding</keyword>
<keyword evidence="5" id="KW-0460">Magnesium</keyword>
<keyword evidence="4" id="KW-0479">Metal-binding</keyword>
<sequence>MGLTLILAEKPNQAKAYSDAFKNTIRKDGYIEVNDNRFFNGQKAVITWGIGHLVELAPPEEYKEEWKKWSLDTLPILPKQFKFQVAKDKRKQFNVVKKLLMKASEIIVATDCDREGENIARSIIKLSGASGKPTKRLWINSLEIDEIQKGFSNLKKGNDYLPLYEEAKTRQISDWLVGINASRLYTLLMQKKGLRGVYSVGRVQTPTLYLIYKRQNEVENFQSKPFYELVGDITTDAGTFNAKHKERFDQEEKAKELLQSHGITDGKNNGVIKSVEKQLKKSKAPKLHSLSTLQTKANKKWKYSPSEVLKIVQGLYEKKLVTYPRTDCHFITDNEFNYVKEKLSEYQSCLGIQFDVAYPNARKGYVDGAKVQEHYALIPTKQVAHMDDLSEKERNIYKEILSTTLSMFAPDYEFEETIVEIDVNGLMFHKTGKIEKRKGWKVLLGEESETKKDDEPILPEMNEGDSCSVTVSIKEGMTKPPKLFTEGNLIQVMKNAGKEVDDENVKAILKQTEGIGTEATRANIIDTLKHQEYIEIKKNTVYVTPKGALLCQAVDGTLLASAEMTAKWEQYLSKIGKNEGSQQTFLDTIEKFILSLLDTVPKQVENIKEQIDQAMEKTFIGICPQCQNEKIEDKGTFYGCTGYRDGCTFTLPKIYLGKKLSETDIKALLSGKRTKLIKGFKSKKGKKFDAYLRIEHGKIKFDFP</sequence>
<evidence type="ECO:0000313" key="16">
    <source>
        <dbReference type="Proteomes" id="UP001597301"/>
    </source>
</evidence>